<accession>A0A1F5G1I5</accession>
<dbReference type="PANTHER" id="PTHR43877:SF1">
    <property type="entry name" value="ACETYLTRANSFERASE"/>
    <property type="match status" value="1"/>
</dbReference>
<dbReference type="PANTHER" id="PTHR43877">
    <property type="entry name" value="AMINOALKYLPHOSPHONATE N-ACETYLTRANSFERASE-RELATED-RELATED"/>
    <property type="match status" value="1"/>
</dbReference>
<evidence type="ECO:0000259" key="3">
    <source>
        <dbReference type="PROSITE" id="PS51186"/>
    </source>
</evidence>
<evidence type="ECO:0000256" key="1">
    <source>
        <dbReference type="ARBA" id="ARBA00022679"/>
    </source>
</evidence>
<dbReference type="CDD" id="cd04301">
    <property type="entry name" value="NAT_SF"/>
    <property type="match status" value="1"/>
</dbReference>
<dbReference type="PROSITE" id="PS51186">
    <property type="entry name" value="GNAT"/>
    <property type="match status" value="1"/>
</dbReference>
<feature type="domain" description="N-acetyltransferase" evidence="3">
    <location>
        <begin position="1"/>
        <end position="141"/>
    </location>
</feature>
<evidence type="ECO:0000313" key="4">
    <source>
        <dbReference type="EMBL" id="OGD85709.1"/>
    </source>
</evidence>
<sequence>MEIVLATKSDIEGILALQDQIYRIDKVHPDSAQILSGLIDAEYCDVIVAKENNKVVGTGVILYLPIPAHGKPYAFLEGMVVDVKHRRKGVGSALTQKAIDLAKARNCYKIIFTSGMDRAEIHNFYEKHGFKKWGLEFRKDL</sequence>
<dbReference type="SUPFAM" id="SSF55729">
    <property type="entry name" value="Acyl-CoA N-acyltransferases (Nat)"/>
    <property type="match status" value="1"/>
</dbReference>
<keyword evidence="2" id="KW-0012">Acyltransferase</keyword>
<dbReference type="InterPro" id="IPR016181">
    <property type="entry name" value="Acyl_CoA_acyltransferase"/>
</dbReference>
<evidence type="ECO:0000256" key="2">
    <source>
        <dbReference type="ARBA" id="ARBA00023315"/>
    </source>
</evidence>
<comment type="caution">
    <text evidence="4">The sequence shown here is derived from an EMBL/GenBank/DDBJ whole genome shotgun (WGS) entry which is preliminary data.</text>
</comment>
<dbReference type="EMBL" id="MFBA01000016">
    <property type="protein sequence ID" value="OGD85709.1"/>
    <property type="molecule type" value="Genomic_DNA"/>
</dbReference>
<name>A0A1F5G1I5_9BACT</name>
<dbReference type="InterPro" id="IPR050832">
    <property type="entry name" value="Bact_Acetyltransf"/>
</dbReference>
<keyword evidence="1" id="KW-0808">Transferase</keyword>
<dbReference type="AlphaFoldDB" id="A0A1F5G1I5"/>
<dbReference type="InterPro" id="IPR000182">
    <property type="entry name" value="GNAT_dom"/>
</dbReference>
<proteinExistence type="predicted"/>
<gene>
    <name evidence="4" type="ORF">A2696_01785</name>
</gene>
<organism evidence="4 5">
    <name type="scientific">Candidatus Curtissbacteria bacterium RIFCSPHIGHO2_01_FULL_41_13</name>
    <dbReference type="NCBI Taxonomy" id="1797745"/>
    <lineage>
        <taxon>Bacteria</taxon>
        <taxon>Candidatus Curtissiibacteriota</taxon>
    </lineage>
</organism>
<evidence type="ECO:0000313" key="5">
    <source>
        <dbReference type="Proteomes" id="UP000177069"/>
    </source>
</evidence>
<dbReference type="Pfam" id="PF00583">
    <property type="entry name" value="Acetyltransf_1"/>
    <property type="match status" value="1"/>
</dbReference>
<dbReference type="Proteomes" id="UP000177069">
    <property type="component" value="Unassembled WGS sequence"/>
</dbReference>
<dbReference type="GO" id="GO:0016747">
    <property type="term" value="F:acyltransferase activity, transferring groups other than amino-acyl groups"/>
    <property type="evidence" value="ECO:0007669"/>
    <property type="project" value="InterPro"/>
</dbReference>
<dbReference type="Gene3D" id="3.40.630.30">
    <property type="match status" value="1"/>
</dbReference>
<protein>
    <recommendedName>
        <fullName evidence="3">N-acetyltransferase domain-containing protein</fullName>
    </recommendedName>
</protein>
<reference evidence="4 5" key="1">
    <citation type="journal article" date="2016" name="Nat. Commun.">
        <title>Thousands of microbial genomes shed light on interconnected biogeochemical processes in an aquifer system.</title>
        <authorList>
            <person name="Anantharaman K."/>
            <person name="Brown C.T."/>
            <person name="Hug L.A."/>
            <person name="Sharon I."/>
            <person name="Castelle C.J."/>
            <person name="Probst A.J."/>
            <person name="Thomas B.C."/>
            <person name="Singh A."/>
            <person name="Wilkins M.J."/>
            <person name="Karaoz U."/>
            <person name="Brodie E.L."/>
            <person name="Williams K.H."/>
            <person name="Hubbard S.S."/>
            <person name="Banfield J.F."/>
        </authorList>
    </citation>
    <scope>NUCLEOTIDE SEQUENCE [LARGE SCALE GENOMIC DNA]</scope>
</reference>